<gene>
    <name evidence="1" type="ORF">J2S70_001683</name>
</gene>
<dbReference type="InterPro" id="IPR036129">
    <property type="entry name" value="Glycerate_kinase_sf"/>
</dbReference>
<dbReference type="Proteomes" id="UP001243212">
    <property type="component" value="Unassembled WGS sequence"/>
</dbReference>
<keyword evidence="1" id="KW-0808">Transferase</keyword>
<dbReference type="GO" id="GO:0008887">
    <property type="term" value="F:glycerate kinase activity"/>
    <property type="evidence" value="ECO:0007669"/>
    <property type="project" value="UniProtKB-EC"/>
</dbReference>
<dbReference type="SUPFAM" id="SSF110738">
    <property type="entry name" value="Glycerate kinase I"/>
    <property type="match status" value="1"/>
</dbReference>
<evidence type="ECO:0000313" key="2">
    <source>
        <dbReference type="Proteomes" id="UP001243212"/>
    </source>
</evidence>
<dbReference type="InterPro" id="IPR004381">
    <property type="entry name" value="Glycerate_kinase"/>
</dbReference>
<proteinExistence type="predicted"/>
<comment type="caution">
    <text evidence="1">The sequence shown here is derived from an EMBL/GenBank/DDBJ whole genome shotgun (WGS) entry which is preliminary data.</text>
</comment>
<dbReference type="InterPro" id="IPR018193">
    <property type="entry name" value="Glyc_kinase_flavodox-like_fold"/>
</dbReference>
<reference evidence="1 2" key="1">
    <citation type="submission" date="2023-07" db="EMBL/GenBank/DDBJ databases">
        <title>Sequencing the genomes of 1000 actinobacteria strains.</title>
        <authorList>
            <person name="Klenk H.-P."/>
        </authorList>
    </citation>
    <scope>NUCLEOTIDE SEQUENCE [LARGE SCALE GENOMIC DNA]</scope>
    <source>
        <strain evidence="1 2">DSM 17163</strain>
    </source>
</reference>
<dbReference type="EMBL" id="JAUSQX010000001">
    <property type="protein sequence ID" value="MDP9807101.1"/>
    <property type="molecule type" value="Genomic_DNA"/>
</dbReference>
<organism evidence="1 2">
    <name type="scientific">Trueperella bonasi</name>
    <dbReference type="NCBI Taxonomy" id="312286"/>
    <lineage>
        <taxon>Bacteria</taxon>
        <taxon>Bacillati</taxon>
        <taxon>Actinomycetota</taxon>
        <taxon>Actinomycetes</taxon>
        <taxon>Actinomycetales</taxon>
        <taxon>Actinomycetaceae</taxon>
        <taxon>Trueperella</taxon>
    </lineage>
</organism>
<dbReference type="Gene3D" id="3.90.1510.10">
    <property type="entry name" value="Glycerate kinase, domain 2"/>
    <property type="match status" value="1"/>
</dbReference>
<dbReference type="Pfam" id="PF02595">
    <property type="entry name" value="Gly_kinase"/>
    <property type="match status" value="1"/>
</dbReference>
<dbReference type="EC" id="2.7.1.31" evidence="1"/>
<keyword evidence="1" id="KW-0418">Kinase</keyword>
<accession>A0ABT9NI68</accession>
<sequence length="371" mass="39784">MKVALVCSALPGMGPRDVTKRVASRWRAARPADDVVEVATSEGETIAHLGTGLDDVVRLRHPQAKPTSSDADLPRRIRWTWEGGAFIDLADAMTWAGDGEPIGPTDFLGRDILDVKRQGTKRFHIHLPQLITRSDLGLGMLGELAGTPIDVCEKPRALSAELAKAQDALGMLSITLTYPAGMPLLGVNGMARMWDQAGMDGRTAQNFERHIGGWVHELNQASQNSPRRSLLGDDGADARAPSAGPGGGLGFMLGLLGARQLLIGDHLVGHSIPNDADLIVYVCAAMGMDLPSGLHAATRHAEQFGIPVVLLTDSAGMRKGELPRLGLHGSYELRPERAFAEEPEEIAAIARIPGLLDESISRIATTWGWDY</sequence>
<protein>
    <submittedName>
        <fullName evidence="1">Glycerate kinase</fullName>
        <ecNumber evidence="1">2.7.1.31</ecNumber>
    </submittedName>
</protein>
<keyword evidence="2" id="KW-1185">Reference proteome</keyword>
<name>A0ABT9NI68_9ACTO</name>
<evidence type="ECO:0000313" key="1">
    <source>
        <dbReference type="EMBL" id="MDP9807101.1"/>
    </source>
</evidence>
<dbReference type="RefSeq" id="WP_307683274.1">
    <property type="nucleotide sequence ID" value="NZ_JAUSQX010000001.1"/>
</dbReference>